<dbReference type="AlphaFoldDB" id="A0A915AGZ6"/>
<protein>
    <submittedName>
        <fullName evidence="2">F-box domain-containing protein</fullName>
    </submittedName>
</protein>
<sequence length="180" mass="20141">MTADCLRVIFGPADWETSFPSRLKFLSLPDWLHLDDSVVEEIALNCEQLRSLSLARCPLVTVRGFRVIAKSLKELRFLDINELADGFSASLFAEVGAKDLPHLVYLSAHRSSSSSDAELSACLLRRKPRLMLSDAVNSFLTYKLKNAQATFNDTFAAENMAKIVNELSRMEGFCCMSRIT</sequence>
<keyword evidence="1" id="KW-1185">Reference proteome</keyword>
<proteinExistence type="predicted"/>
<dbReference type="Gene3D" id="3.80.10.10">
    <property type="entry name" value="Ribonuclease Inhibitor"/>
    <property type="match status" value="1"/>
</dbReference>
<dbReference type="SUPFAM" id="SSF52047">
    <property type="entry name" value="RNI-like"/>
    <property type="match status" value="1"/>
</dbReference>
<accession>A0A915AGZ6</accession>
<dbReference type="InterPro" id="IPR032675">
    <property type="entry name" value="LRR_dom_sf"/>
</dbReference>
<dbReference type="Proteomes" id="UP000887569">
    <property type="component" value="Unplaced"/>
</dbReference>
<name>A0A915AGZ6_PARUN</name>
<organism evidence="1 2">
    <name type="scientific">Parascaris univalens</name>
    <name type="common">Nematode worm</name>
    <dbReference type="NCBI Taxonomy" id="6257"/>
    <lineage>
        <taxon>Eukaryota</taxon>
        <taxon>Metazoa</taxon>
        <taxon>Ecdysozoa</taxon>
        <taxon>Nematoda</taxon>
        <taxon>Chromadorea</taxon>
        <taxon>Rhabditida</taxon>
        <taxon>Spirurina</taxon>
        <taxon>Ascaridomorpha</taxon>
        <taxon>Ascaridoidea</taxon>
        <taxon>Ascarididae</taxon>
        <taxon>Parascaris</taxon>
    </lineage>
</organism>
<evidence type="ECO:0000313" key="2">
    <source>
        <dbReference type="WBParaSite" id="PgR007_g217_t01"/>
    </source>
</evidence>
<dbReference type="InterPro" id="IPR006553">
    <property type="entry name" value="Leu-rich_rpt_Cys-con_subtyp"/>
</dbReference>
<evidence type="ECO:0000313" key="1">
    <source>
        <dbReference type="Proteomes" id="UP000887569"/>
    </source>
</evidence>
<dbReference type="WBParaSite" id="PgR007_g217_t01">
    <property type="protein sequence ID" value="PgR007_g217_t01"/>
    <property type="gene ID" value="PgR007_g217"/>
</dbReference>
<dbReference type="SMART" id="SM00367">
    <property type="entry name" value="LRR_CC"/>
    <property type="match status" value="1"/>
</dbReference>
<reference evidence="2" key="1">
    <citation type="submission" date="2022-11" db="UniProtKB">
        <authorList>
            <consortium name="WormBaseParasite"/>
        </authorList>
    </citation>
    <scope>IDENTIFICATION</scope>
</reference>